<reference evidence="1 2" key="1">
    <citation type="submission" date="2019-06" db="EMBL/GenBank/DDBJ databases">
        <title>Whole genome shotgun sequence of Brevibacillus parabrevis NBRC 12334.</title>
        <authorList>
            <person name="Hosoyama A."/>
            <person name="Uohara A."/>
            <person name="Ohji S."/>
            <person name="Ichikawa N."/>
        </authorList>
    </citation>
    <scope>NUCLEOTIDE SEQUENCE [LARGE SCALE GENOMIC DNA]</scope>
    <source>
        <strain evidence="1 2">NBRC 12334</strain>
    </source>
</reference>
<accession>A0A4Y3PDE8</accession>
<organism evidence="1 2">
    <name type="scientific">Brevibacillus parabrevis</name>
    <dbReference type="NCBI Taxonomy" id="54914"/>
    <lineage>
        <taxon>Bacteria</taxon>
        <taxon>Bacillati</taxon>
        <taxon>Bacillota</taxon>
        <taxon>Bacilli</taxon>
        <taxon>Bacillales</taxon>
        <taxon>Paenibacillaceae</taxon>
        <taxon>Brevibacillus</taxon>
    </lineage>
</organism>
<dbReference type="Proteomes" id="UP000316882">
    <property type="component" value="Unassembled WGS sequence"/>
</dbReference>
<keyword evidence="2" id="KW-1185">Reference proteome</keyword>
<comment type="caution">
    <text evidence="1">The sequence shown here is derived from an EMBL/GenBank/DDBJ whole genome shotgun (WGS) entry which is preliminary data.</text>
</comment>
<evidence type="ECO:0000313" key="1">
    <source>
        <dbReference type="EMBL" id="GEB31593.1"/>
    </source>
</evidence>
<dbReference type="AlphaFoldDB" id="A0A4Y3PDE8"/>
<evidence type="ECO:0000313" key="2">
    <source>
        <dbReference type="Proteomes" id="UP000316882"/>
    </source>
</evidence>
<name>A0A4Y3PDE8_BREPA</name>
<sequence length="78" mass="9229">MQQGIKQLLRLIQLDSHSRDFFLLPAILFPHLAVHAIELEYKHKRIQQVQQAERPHIDFIGVQVEQKDTEWNPTDDES</sequence>
<proteinExistence type="predicted"/>
<dbReference type="EMBL" id="BJMH01000004">
    <property type="protein sequence ID" value="GEB31593.1"/>
    <property type="molecule type" value="Genomic_DNA"/>
</dbReference>
<protein>
    <submittedName>
        <fullName evidence="1">Uncharacterized protein</fullName>
    </submittedName>
</protein>
<gene>
    <name evidence="1" type="ORF">BPA01_11730</name>
</gene>